<comment type="caution">
    <text evidence="1">The sequence shown here is derived from an EMBL/GenBank/DDBJ whole genome shotgun (WGS) entry which is preliminary data.</text>
</comment>
<dbReference type="AlphaFoldDB" id="A0A5N5IJU1"/>
<evidence type="ECO:0000313" key="2">
    <source>
        <dbReference type="Proteomes" id="UP000319204"/>
    </source>
</evidence>
<reference evidence="1" key="1">
    <citation type="submission" date="2019-10" db="EMBL/GenBank/DDBJ databases">
        <title>Muricauda hadale sp. nov., a piezophilic bacterium isolated from hadopelagic water of the Mariana Trench.</title>
        <authorList>
            <person name="Wei Y."/>
        </authorList>
    </citation>
    <scope>NUCLEOTIDE SEQUENCE [LARGE SCALE GENOMIC DNA]</scope>
    <source>
        <strain evidence="1">MT-229</strain>
    </source>
</reference>
<sequence length="264" mass="30091">MKNFLLFLIPSITINLYSQSPVSGILNHTNSYFTMNAYSSSYDDGSFAKLFYDGNKKLIHFWNSDGTTQFTGLKLGNLYSMGKLGVGTSSPINNLDVIGVLGFRGINASNLPSSHWRLYFNASSTVDNGLQFRVNDELKVNFKNDTFMFDGLIRSKEIKVQLNVWSDFVFAKDYKLPTLEELETYILQNQHLPVIPSETEVIENGINLGEMNAKLLQKIEELTLYLIEQNKELKILRAQNLIHQEQLETQSKIIKQIQKSGKFK</sequence>
<evidence type="ECO:0000313" key="1">
    <source>
        <dbReference type="EMBL" id="KAB5483644.1"/>
    </source>
</evidence>
<name>A0A5N5IJU1_9FLAO</name>
<protein>
    <recommendedName>
        <fullName evidence="3">Cell wall anchor protein</fullName>
    </recommendedName>
</protein>
<proteinExistence type="predicted"/>
<dbReference type="EMBL" id="VNIK02000020">
    <property type="protein sequence ID" value="KAB5483644.1"/>
    <property type="molecule type" value="Genomic_DNA"/>
</dbReference>
<dbReference type="RefSeq" id="WP_192938440.1">
    <property type="nucleotide sequence ID" value="NZ_VNIK02000020.1"/>
</dbReference>
<keyword evidence="2" id="KW-1185">Reference proteome</keyword>
<accession>A0A5N5IJU1</accession>
<evidence type="ECO:0008006" key="3">
    <source>
        <dbReference type="Google" id="ProtNLM"/>
    </source>
</evidence>
<organism evidence="1 2">
    <name type="scientific">Flagellimonas hadalis</name>
    <dbReference type="NCBI Taxonomy" id="2597517"/>
    <lineage>
        <taxon>Bacteria</taxon>
        <taxon>Pseudomonadati</taxon>
        <taxon>Bacteroidota</taxon>
        <taxon>Flavobacteriia</taxon>
        <taxon>Flavobacteriales</taxon>
        <taxon>Flavobacteriaceae</taxon>
        <taxon>Flagellimonas</taxon>
    </lineage>
</organism>
<gene>
    <name evidence="1" type="ORF">FOT42_017580</name>
</gene>
<dbReference type="Proteomes" id="UP000319204">
    <property type="component" value="Unassembled WGS sequence"/>
</dbReference>